<keyword evidence="3 6" id="KW-0547">Nucleotide-binding</keyword>
<comment type="catalytic activity">
    <reaction evidence="6">
        <text>acetate + ATP = acetyl phosphate + ADP</text>
        <dbReference type="Rhea" id="RHEA:11352"/>
        <dbReference type="ChEBI" id="CHEBI:22191"/>
        <dbReference type="ChEBI" id="CHEBI:30089"/>
        <dbReference type="ChEBI" id="CHEBI:30616"/>
        <dbReference type="ChEBI" id="CHEBI:456216"/>
        <dbReference type="EC" id="2.7.2.1"/>
    </reaction>
</comment>
<dbReference type="Gene3D" id="3.30.420.40">
    <property type="match status" value="2"/>
</dbReference>
<feature type="binding site" evidence="6">
    <location>
        <position position="7"/>
    </location>
    <ligand>
        <name>Mg(2+)</name>
        <dbReference type="ChEBI" id="CHEBI:18420"/>
    </ligand>
</feature>
<dbReference type="NCBIfam" id="TIGR00016">
    <property type="entry name" value="ackA"/>
    <property type="match status" value="1"/>
</dbReference>
<dbReference type="InterPro" id="IPR043129">
    <property type="entry name" value="ATPase_NBD"/>
</dbReference>
<comment type="caution">
    <text evidence="6">Lacks conserved residue(s) required for the propagation of feature annotation.</text>
</comment>
<comment type="subcellular location">
    <subcellularLocation>
        <location evidence="6">Cytoplasm</location>
    </subcellularLocation>
</comment>
<evidence type="ECO:0000256" key="6">
    <source>
        <dbReference type="HAMAP-Rule" id="MF_00020"/>
    </source>
</evidence>
<dbReference type="GO" id="GO:0005524">
    <property type="term" value="F:ATP binding"/>
    <property type="evidence" value="ECO:0007669"/>
    <property type="project" value="UniProtKB-KW"/>
</dbReference>
<dbReference type="RefSeq" id="WP_146508071.1">
    <property type="nucleotide sequence ID" value="NZ_SIHI01000001.1"/>
</dbReference>
<dbReference type="EC" id="2.7.2.1" evidence="6"/>
<dbReference type="InterPro" id="IPR000890">
    <property type="entry name" value="Aliphatic_acid_kin_short-chain"/>
</dbReference>
<dbReference type="PIRSF" id="PIRSF000722">
    <property type="entry name" value="Acetate_prop_kin"/>
    <property type="match status" value="1"/>
</dbReference>
<evidence type="ECO:0000256" key="1">
    <source>
        <dbReference type="ARBA" id="ARBA00008748"/>
    </source>
</evidence>
<protein>
    <recommendedName>
        <fullName evidence="6">Acetate kinase</fullName>
        <ecNumber evidence="6">2.7.2.1</ecNumber>
    </recommendedName>
    <alternativeName>
        <fullName evidence="6">Acetokinase</fullName>
    </alternativeName>
</protein>
<comment type="pathway">
    <text evidence="6">Metabolic intermediate biosynthesis; acetyl-CoA biosynthesis; acetyl-CoA from acetate: step 1/2.</text>
</comment>
<keyword evidence="9" id="KW-1185">Reference proteome</keyword>
<gene>
    <name evidence="8" type="primary">ackA_1</name>
    <name evidence="6" type="synonym">ackA</name>
    <name evidence="8" type="ORF">KOR42_13500</name>
</gene>
<keyword evidence="2 6" id="KW-0808">Transferase</keyword>
<organism evidence="8 9">
    <name type="scientific">Thalassoglobus neptunius</name>
    <dbReference type="NCBI Taxonomy" id="1938619"/>
    <lineage>
        <taxon>Bacteria</taxon>
        <taxon>Pseudomonadati</taxon>
        <taxon>Planctomycetota</taxon>
        <taxon>Planctomycetia</taxon>
        <taxon>Planctomycetales</taxon>
        <taxon>Planctomycetaceae</taxon>
        <taxon>Thalassoglobus</taxon>
    </lineage>
</organism>
<feature type="binding site" evidence="6">
    <location>
        <begin position="328"/>
        <end position="332"/>
    </location>
    <ligand>
        <name>ATP</name>
        <dbReference type="ChEBI" id="CHEBI:30616"/>
    </ligand>
</feature>
<evidence type="ECO:0000313" key="8">
    <source>
        <dbReference type="EMBL" id="TWT57982.1"/>
    </source>
</evidence>
<dbReference type="AlphaFoldDB" id="A0A5C5X7P8"/>
<comment type="cofactor">
    <cofactor evidence="6">
        <name>Mg(2+)</name>
        <dbReference type="ChEBI" id="CHEBI:18420"/>
    </cofactor>
    <cofactor evidence="6">
        <name>Mn(2+)</name>
        <dbReference type="ChEBI" id="CHEBI:29035"/>
    </cofactor>
    <text evidence="6">Mg(2+). Can also accept Mn(2+).</text>
</comment>
<dbReference type="Proteomes" id="UP000317243">
    <property type="component" value="Unassembled WGS sequence"/>
</dbReference>
<dbReference type="GO" id="GO:0008776">
    <property type="term" value="F:acetate kinase activity"/>
    <property type="evidence" value="ECO:0007669"/>
    <property type="project" value="UniProtKB-UniRule"/>
</dbReference>
<dbReference type="InterPro" id="IPR004372">
    <property type="entry name" value="Ac/propionate_kinase"/>
</dbReference>
<evidence type="ECO:0000313" key="9">
    <source>
        <dbReference type="Proteomes" id="UP000317243"/>
    </source>
</evidence>
<dbReference type="GO" id="GO:0006085">
    <property type="term" value="P:acetyl-CoA biosynthetic process"/>
    <property type="evidence" value="ECO:0007669"/>
    <property type="project" value="UniProtKB-UniRule"/>
</dbReference>
<evidence type="ECO:0000256" key="2">
    <source>
        <dbReference type="ARBA" id="ARBA00022679"/>
    </source>
</evidence>
<keyword evidence="6" id="KW-0479">Metal-binding</keyword>
<comment type="function">
    <text evidence="6">Catalyzes the formation of acetyl phosphate from acetate and ATP. Can also catalyze the reverse reaction.</text>
</comment>
<comment type="similarity">
    <text evidence="1 6 7">Belongs to the acetokinase family.</text>
</comment>
<feature type="binding site" evidence="6">
    <location>
        <begin position="280"/>
        <end position="282"/>
    </location>
    <ligand>
        <name>ATP</name>
        <dbReference type="ChEBI" id="CHEBI:30616"/>
    </ligand>
</feature>
<dbReference type="GO" id="GO:0000287">
    <property type="term" value="F:magnesium ion binding"/>
    <property type="evidence" value="ECO:0007669"/>
    <property type="project" value="UniProtKB-UniRule"/>
</dbReference>
<dbReference type="UniPathway" id="UPA00340">
    <property type="reaction ID" value="UER00458"/>
</dbReference>
<evidence type="ECO:0000256" key="5">
    <source>
        <dbReference type="ARBA" id="ARBA00022840"/>
    </source>
</evidence>
<dbReference type="GO" id="GO:0006083">
    <property type="term" value="P:acetate metabolic process"/>
    <property type="evidence" value="ECO:0007669"/>
    <property type="project" value="TreeGrafter"/>
</dbReference>
<proteinExistence type="inferred from homology"/>
<keyword evidence="6" id="KW-0963">Cytoplasm</keyword>
<comment type="caution">
    <text evidence="8">The sequence shown here is derived from an EMBL/GenBank/DDBJ whole genome shotgun (WGS) entry which is preliminary data.</text>
</comment>
<evidence type="ECO:0000256" key="7">
    <source>
        <dbReference type="RuleBase" id="RU003835"/>
    </source>
</evidence>
<accession>A0A5C5X7P8</accession>
<dbReference type="EMBL" id="SIHI01000001">
    <property type="protein sequence ID" value="TWT57982.1"/>
    <property type="molecule type" value="Genomic_DNA"/>
</dbReference>
<dbReference type="HAMAP" id="MF_00020">
    <property type="entry name" value="Acetate_kinase"/>
    <property type="match status" value="1"/>
</dbReference>
<comment type="subunit">
    <text evidence="6">Homodimer.</text>
</comment>
<dbReference type="GO" id="GO:0005737">
    <property type="term" value="C:cytoplasm"/>
    <property type="evidence" value="ECO:0007669"/>
    <property type="project" value="UniProtKB-SubCell"/>
</dbReference>
<feature type="site" description="Transition state stabilizer" evidence="6">
    <location>
        <position position="238"/>
    </location>
</feature>
<dbReference type="PRINTS" id="PR00471">
    <property type="entry name" value="ACETATEKNASE"/>
</dbReference>
<dbReference type="PANTHER" id="PTHR21060">
    <property type="entry name" value="ACETATE KINASE"/>
    <property type="match status" value="1"/>
</dbReference>
<feature type="binding site" evidence="6">
    <location>
        <position position="14"/>
    </location>
    <ligand>
        <name>ATP</name>
        <dbReference type="ChEBI" id="CHEBI:30616"/>
    </ligand>
</feature>
<dbReference type="Pfam" id="PF00871">
    <property type="entry name" value="Acetate_kinase"/>
    <property type="match status" value="1"/>
</dbReference>
<dbReference type="PANTHER" id="PTHR21060:SF15">
    <property type="entry name" value="ACETATE KINASE-RELATED"/>
    <property type="match status" value="1"/>
</dbReference>
<keyword evidence="5 6" id="KW-0067">ATP-binding</keyword>
<keyword evidence="4 6" id="KW-0418">Kinase</keyword>
<dbReference type="SUPFAM" id="SSF53067">
    <property type="entry name" value="Actin-like ATPase domain"/>
    <property type="match status" value="2"/>
</dbReference>
<evidence type="ECO:0000256" key="3">
    <source>
        <dbReference type="ARBA" id="ARBA00022741"/>
    </source>
</evidence>
<keyword evidence="6" id="KW-0460">Magnesium</keyword>
<name>A0A5C5X7P8_9PLAN</name>
<feature type="site" description="Transition state stabilizer" evidence="6">
    <location>
        <position position="179"/>
    </location>
</feature>
<evidence type="ECO:0000256" key="4">
    <source>
        <dbReference type="ARBA" id="ARBA00022777"/>
    </source>
</evidence>
<sequence length="396" mass="42816">MKVLVANLGSTSFKYRLFDMESEEQLARGGIDRIGEGADSTCVAEIGSNRIEASQRIADHAAAVQMCLDQLTDPESGCLKSVDEVSAIGFKAVFAGKLSGIHLVNDDLLKAMESLADVAPAHNPPYVKAMRQLQASFPEIPLVAALETAFHDTIPEPLRMYAAPYHWAEEYEVRRWGFHGASHRFIGTKMETLLGSNDAKVISCHLGGSSSVCAMRGGKSQSTSMGMTPQSGLPQNNRVGDFDPFALRLVKRLTGKSYDELLDELSSEGGLLGISGISNDLRDIEKAAEGGDKRAQLAIDIYCADIKRYIGQYLAILNGADAVVFTGGIGENSDVVRKQVCSNMTFAGIELDEQKNQTAREEGIISTEQSAVQVWIVPTNEEIVVARQTAQVVKGE</sequence>
<dbReference type="PROSITE" id="PS01075">
    <property type="entry name" value="ACETATE_KINASE_1"/>
    <property type="match status" value="1"/>
</dbReference>
<dbReference type="InterPro" id="IPR023865">
    <property type="entry name" value="Aliphatic_acid_kinase_CS"/>
</dbReference>
<feature type="binding site" evidence="6">
    <location>
        <position position="381"/>
    </location>
    <ligand>
        <name>Mg(2+)</name>
        <dbReference type="ChEBI" id="CHEBI:18420"/>
    </ligand>
</feature>
<reference evidence="8 9" key="1">
    <citation type="submission" date="2019-02" db="EMBL/GenBank/DDBJ databases">
        <title>Deep-cultivation of Planctomycetes and their phenomic and genomic characterization uncovers novel biology.</title>
        <authorList>
            <person name="Wiegand S."/>
            <person name="Jogler M."/>
            <person name="Boedeker C."/>
            <person name="Pinto D."/>
            <person name="Vollmers J."/>
            <person name="Rivas-Marin E."/>
            <person name="Kohn T."/>
            <person name="Peeters S.H."/>
            <person name="Heuer A."/>
            <person name="Rast P."/>
            <person name="Oberbeckmann S."/>
            <person name="Bunk B."/>
            <person name="Jeske O."/>
            <person name="Meyerdierks A."/>
            <person name="Storesund J.E."/>
            <person name="Kallscheuer N."/>
            <person name="Luecker S."/>
            <person name="Lage O.M."/>
            <person name="Pohl T."/>
            <person name="Merkel B.J."/>
            <person name="Hornburger P."/>
            <person name="Mueller R.-W."/>
            <person name="Bruemmer F."/>
            <person name="Labrenz M."/>
            <person name="Spormann A.M."/>
            <person name="Op Den Camp H."/>
            <person name="Overmann J."/>
            <person name="Amann R."/>
            <person name="Jetten M.S.M."/>
            <person name="Mascher T."/>
            <person name="Medema M.H."/>
            <person name="Devos D.P."/>
            <person name="Kaster A.-K."/>
            <person name="Ovreas L."/>
            <person name="Rohde M."/>
            <person name="Galperin M.Y."/>
            <person name="Jogler C."/>
        </authorList>
    </citation>
    <scope>NUCLEOTIDE SEQUENCE [LARGE SCALE GENOMIC DNA]</scope>
    <source>
        <strain evidence="8 9">KOR42</strain>
    </source>
</reference>
<dbReference type="OrthoDB" id="9802453at2"/>